<dbReference type="EMBL" id="NBWU01000004">
    <property type="protein sequence ID" value="PCE64140.1"/>
    <property type="molecule type" value="Genomic_DNA"/>
</dbReference>
<sequence length="186" mass="21044">MTRSKPDKGTLLIAEPSLTGDISFTRSVVLLAEHSEEGSLGFILNKPLHYMISDLVKEIEIPFPVYNGGPVEQDNLYFIHKVPHLVNCSVEIADGIYWGGNFETIINLINNGDISENDIRFFLGYSGWDAFQLDQELESQSWVLVENSMENDIFLEPAKAFWNKKIHELGGRYLIWANAPENPSLN</sequence>
<organism evidence="1 2">
    <name type="scientific">Sediminicola luteus</name>
    <dbReference type="NCBI Taxonomy" id="319238"/>
    <lineage>
        <taxon>Bacteria</taxon>
        <taxon>Pseudomonadati</taxon>
        <taxon>Bacteroidota</taxon>
        <taxon>Flavobacteriia</taxon>
        <taxon>Flavobacteriales</taxon>
        <taxon>Flavobacteriaceae</taxon>
        <taxon>Sediminicola</taxon>
    </lineage>
</organism>
<accession>A0A2A4G844</accession>
<evidence type="ECO:0000313" key="2">
    <source>
        <dbReference type="Proteomes" id="UP000219559"/>
    </source>
</evidence>
<name>A0A2A4G844_9FLAO</name>
<reference evidence="1 2" key="1">
    <citation type="submission" date="2017-04" db="EMBL/GenBank/DDBJ databases">
        <title>A new member of the family Flavobacteriaceae isolated from ascidians.</title>
        <authorList>
            <person name="Chen L."/>
        </authorList>
    </citation>
    <scope>NUCLEOTIDE SEQUENCE [LARGE SCALE GENOMIC DNA]</scope>
    <source>
        <strain evidence="1 2">HQA918</strain>
    </source>
</reference>
<dbReference type="InterPro" id="IPR003774">
    <property type="entry name" value="AlgH-like"/>
</dbReference>
<dbReference type="OrthoDB" id="9807486at2"/>
<protein>
    <submittedName>
        <fullName evidence="1">Transcriptional regulator</fullName>
    </submittedName>
</protein>
<dbReference type="AlphaFoldDB" id="A0A2A4G844"/>
<dbReference type="RefSeq" id="WP_097442932.1">
    <property type="nucleotide sequence ID" value="NZ_NBWU01000004.1"/>
</dbReference>
<dbReference type="PANTHER" id="PTHR31984">
    <property type="entry name" value="TRANSPORTER, PUTATIVE (DUF179)-RELATED"/>
    <property type="match status" value="1"/>
</dbReference>
<keyword evidence="2" id="KW-1185">Reference proteome</keyword>
<dbReference type="Proteomes" id="UP000219559">
    <property type="component" value="Unassembled WGS sequence"/>
</dbReference>
<dbReference type="SUPFAM" id="SSF143456">
    <property type="entry name" value="VC0467-like"/>
    <property type="match status" value="1"/>
</dbReference>
<evidence type="ECO:0000313" key="1">
    <source>
        <dbReference type="EMBL" id="PCE64140.1"/>
    </source>
</evidence>
<gene>
    <name evidence="1" type="ORF">B7P33_12990</name>
</gene>
<dbReference type="Gene3D" id="3.40.1740.10">
    <property type="entry name" value="VC0467-like"/>
    <property type="match status" value="1"/>
</dbReference>
<comment type="caution">
    <text evidence="1">The sequence shown here is derived from an EMBL/GenBank/DDBJ whole genome shotgun (WGS) entry which is preliminary data.</text>
</comment>
<dbReference type="Pfam" id="PF02622">
    <property type="entry name" value="DUF179"/>
    <property type="match status" value="1"/>
</dbReference>
<dbReference type="PANTHER" id="PTHR31984:SF17">
    <property type="entry name" value="TRANSCRIPTIONAL REGULATOR"/>
    <property type="match status" value="1"/>
</dbReference>
<proteinExistence type="predicted"/>